<dbReference type="Gene3D" id="1.10.530.10">
    <property type="match status" value="1"/>
</dbReference>
<dbReference type="Gene3D" id="3.40.50.300">
    <property type="entry name" value="P-loop containing nucleotide triphosphate hydrolases"/>
    <property type="match status" value="1"/>
</dbReference>
<evidence type="ECO:0000313" key="5">
    <source>
        <dbReference type="EMBL" id="WOS40676.1"/>
    </source>
</evidence>
<evidence type="ECO:0000313" key="6">
    <source>
        <dbReference type="Proteomes" id="UP001302020"/>
    </source>
</evidence>
<keyword evidence="2" id="KW-0067">ATP-binding</keyword>
<sequence length="991" mass="103786">MTGPQIDTQQDLEDLGAATRMLDELGAKPYDYNTPEGLDGTLEALKGFMRPSAAAGRSLLMAGAPAAGARDSYLSSFATPETRAFLEGQGIQQKPQANPTATQDAYFRDVVEGVGNSAVDYWTPDPVTLSGTAKAINLIGNVAGSVPQMVGTPGVFLASSGLDPSTELVRQGVDAKTAMAVGGVNLAVNAAGMRLPAAFGSTLTTRLATGAGSNLALGIGADAASGAALRAGGYEAQAESYNPKDPYSRALDVMMGLAFGGAAHVGAAKVPPAQRDAVLVARNADHIERGTMPGEPLTPAADIQHQSALTAAMQQVLSGQKVDVAAQINPGDYLLRPELAQAIGGADAGRVIDSRLQQLTDLSQAGRLPKEELQSLQARDQEIRDILRRENALKRDGVLRSDPAAAPDIAALAQEQIAIKTKLDGARNSTAYATELKKLQDKLGKMDSDAALIDLAVQMGGTRPRSLAAAQPQGYAAYRRILESGGRPDAQSPTSSAMGIDQFTDGTWLRMVSAEQPAWAEGMTQEQILAARSDPAKSGEMATALDRENAAALARAGQDATIQNLYAAHHFGQQVGVRFAAAAADTPVDRILTPEQIEANPYLKGKTKAQVVDTWDSRARRGGVKADGELVDTNPAGQALRERLVREPDQLAQDYAALKESQGGVVLNTDTARELSPEYLADRTRSADVHEAASDTVKMLYERKLAEPTPAGIDPVVMFTAGGTGAGKTTGLQAIGNAMGRPEIIYDTNMNTLASAVQKVEQALQAGRDVRIAYVYRDPVEALTAGAIPRAQRQAREFGTGRTVPLQEHARTHAGVRGVMEALAERYAGDKRVEIVPIDNSRGKGKAAIASSLADLPRVDQNGLHERLNQALEEARAAGLDERTYRGFAGQAAERPASPEVGTGAGGQPQSERVSEVAAAAETPLAAATRLVSENPGATVIDGFDADGNPIYRPLAEALADIEAERQAAARDAGGVTAAANCAIRRGPDAP</sequence>
<proteinExistence type="predicted"/>
<evidence type="ECO:0000256" key="1">
    <source>
        <dbReference type="ARBA" id="ARBA00022741"/>
    </source>
</evidence>
<feature type="region of interest" description="Disordered" evidence="3">
    <location>
        <begin position="891"/>
        <end position="912"/>
    </location>
</feature>
<reference evidence="5 6" key="1">
    <citation type="submission" date="2023-05" db="EMBL/GenBank/DDBJ databases">
        <title>Xanthomonas rydalmerenesis sp. nov., a novel Xanthomonas species isolated from Fragaria x ananassa.</title>
        <authorList>
            <person name="McKnight D.J.E."/>
            <person name="Wong-Bajracharya J."/>
            <person name="Okoh E.B."/>
            <person name="Snijders F."/>
            <person name="Lidbetter F."/>
            <person name="Webster J."/>
            <person name="Djordjevic S.P."/>
            <person name="Bogema D.R."/>
            <person name="Chapman T.A."/>
        </authorList>
    </citation>
    <scope>NUCLEOTIDE SEQUENCE [LARGE SCALE GENOMIC DNA]</scope>
    <source>
        <strain evidence="5 6">DAR34883</strain>
    </source>
</reference>
<keyword evidence="1" id="KW-0547">Nucleotide-binding</keyword>
<evidence type="ECO:0000256" key="3">
    <source>
        <dbReference type="SAM" id="MobiDB-lite"/>
    </source>
</evidence>
<gene>
    <name evidence="5" type="ORF">QN243_20160</name>
</gene>
<dbReference type="Pfam" id="PF06414">
    <property type="entry name" value="Zeta_toxin"/>
    <property type="match status" value="1"/>
</dbReference>
<dbReference type="Proteomes" id="UP001302020">
    <property type="component" value="Chromosome"/>
</dbReference>
<accession>A0ABZ0JLK2</accession>
<keyword evidence="6" id="KW-1185">Reference proteome</keyword>
<evidence type="ECO:0000259" key="4">
    <source>
        <dbReference type="Pfam" id="PF06414"/>
    </source>
</evidence>
<dbReference type="EMBL" id="CP126172">
    <property type="protein sequence ID" value="WOS40676.1"/>
    <property type="molecule type" value="Genomic_DNA"/>
</dbReference>
<dbReference type="InterPro" id="IPR010488">
    <property type="entry name" value="Zeta_toxin_domain"/>
</dbReference>
<evidence type="ECO:0000256" key="2">
    <source>
        <dbReference type="ARBA" id="ARBA00022840"/>
    </source>
</evidence>
<protein>
    <submittedName>
        <fullName evidence="5">Zeta toxin family protein</fullName>
    </submittedName>
</protein>
<feature type="domain" description="Zeta toxin" evidence="4">
    <location>
        <begin position="741"/>
        <end position="836"/>
    </location>
</feature>
<dbReference type="InterPro" id="IPR027417">
    <property type="entry name" value="P-loop_NTPase"/>
</dbReference>
<name>A0ABZ0JLK2_9XANT</name>
<organism evidence="5 6">
    <name type="scientific">Xanthomonas rydalmerensis</name>
    <dbReference type="NCBI Taxonomy" id="3046274"/>
    <lineage>
        <taxon>Bacteria</taxon>
        <taxon>Pseudomonadati</taxon>
        <taxon>Pseudomonadota</taxon>
        <taxon>Gammaproteobacteria</taxon>
        <taxon>Lysobacterales</taxon>
        <taxon>Lysobacteraceae</taxon>
        <taxon>Xanthomonas</taxon>
    </lineage>
</organism>
<dbReference type="RefSeq" id="WP_317844044.1">
    <property type="nucleotide sequence ID" value="NZ_CP126170.1"/>
</dbReference>